<dbReference type="RefSeq" id="WP_115032287.1">
    <property type="nucleotide sequence ID" value="NZ_UFYA01000001.1"/>
</dbReference>
<dbReference type="AlphaFoldDB" id="A0AA46BQH8"/>
<dbReference type="PROSITE" id="PS51257">
    <property type="entry name" value="PROKAR_LIPOPROTEIN"/>
    <property type="match status" value="1"/>
</dbReference>
<evidence type="ECO:0000313" key="2">
    <source>
        <dbReference type="EMBL" id="STD15869.1"/>
    </source>
</evidence>
<feature type="transmembrane region" description="Helical" evidence="1">
    <location>
        <begin position="9"/>
        <end position="32"/>
    </location>
</feature>
<reference evidence="2 3" key="1">
    <citation type="submission" date="2018-06" db="EMBL/GenBank/DDBJ databases">
        <authorList>
            <consortium name="Pathogen Informatics"/>
            <person name="Doyle S."/>
        </authorList>
    </citation>
    <scope>NUCLEOTIDE SEQUENCE [LARGE SCALE GENOMIC DNA]</scope>
    <source>
        <strain evidence="2 3">NCTC7915</strain>
    </source>
</reference>
<dbReference type="EMBL" id="UFYA01000001">
    <property type="protein sequence ID" value="STD15869.1"/>
    <property type="molecule type" value="Genomic_DNA"/>
</dbReference>
<keyword evidence="1" id="KW-1133">Transmembrane helix</keyword>
<dbReference type="Proteomes" id="UP000254118">
    <property type="component" value="Unassembled WGS sequence"/>
</dbReference>
<sequence length="498" mass="51634">MTGWRSRGVVVSGSVAACAVVVGGAAFGLALFNGLSSGSQPAAVVPSSAFAYASVDLDPSMRQKLGAFRLFNTFPAAKKAVSESDSAQVVFGVGQQLAESLGPVDYARDVKPWLGRRGGVALLPPVTAGGAPVTVVALQVKDREVAERSLSTFEGFSGRAGSLSYVFDRDYVVVVPRKAKAAVQSQLSGGRLADHEAFVSDVAALGERGVATAWVNHAGVAQFAGSDLVKKSGLVGHTAGTLRFAADRAEFASVTRGVDLPDEGVATRVSDLPGDTGALLSSVNGGELVERWWPALKGLVNIPGLPIKEGLQAVSARTGFTVPGFVATLLGGQVDVVAGKDQVDVVLGRQSGRGLFSGGGQIPEVTFRAKTKDPQATLRSVSSTLVKLFGPLGALLPHQVSGDRVLAGPHIQHLRSVASPDVKNPLGAGDVFRSVVNPAEAVAELAYVDFDAFEDQYLQELPAQYRSGVKALRALGVSRTPVKSGQFSLVVRLSVNEG</sequence>
<name>A0AA46BQH8_9MICO</name>
<accession>A0AA46BQH8</accession>
<dbReference type="InterPro" id="IPR021787">
    <property type="entry name" value="DUF3352"/>
</dbReference>
<gene>
    <name evidence="2" type="ORF">NCTC7915_02434</name>
</gene>
<dbReference type="Pfam" id="PF11832">
    <property type="entry name" value="DUF3352"/>
    <property type="match status" value="1"/>
</dbReference>
<proteinExistence type="predicted"/>
<protein>
    <submittedName>
        <fullName evidence="2">Protein of uncharacterized function (DUF3352)</fullName>
    </submittedName>
</protein>
<comment type="caution">
    <text evidence="2">The sequence shown here is derived from an EMBL/GenBank/DDBJ whole genome shotgun (WGS) entry which is preliminary data.</text>
</comment>
<evidence type="ECO:0000313" key="3">
    <source>
        <dbReference type="Proteomes" id="UP000254118"/>
    </source>
</evidence>
<keyword evidence="1" id="KW-0472">Membrane</keyword>
<evidence type="ECO:0000256" key="1">
    <source>
        <dbReference type="SAM" id="Phobius"/>
    </source>
</evidence>
<keyword evidence="1" id="KW-0812">Transmembrane</keyword>
<organism evidence="2 3">
    <name type="scientific">Dermatophilus congolensis</name>
    <dbReference type="NCBI Taxonomy" id="1863"/>
    <lineage>
        <taxon>Bacteria</taxon>
        <taxon>Bacillati</taxon>
        <taxon>Actinomycetota</taxon>
        <taxon>Actinomycetes</taxon>
        <taxon>Micrococcales</taxon>
        <taxon>Dermatophilaceae</taxon>
        <taxon>Dermatophilus</taxon>
    </lineage>
</organism>